<dbReference type="GO" id="GO:0006357">
    <property type="term" value="P:regulation of transcription by RNA polymerase II"/>
    <property type="evidence" value="ECO:0007669"/>
    <property type="project" value="TreeGrafter"/>
</dbReference>
<dbReference type="InterPro" id="IPR036236">
    <property type="entry name" value="Znf_C2H2_sf"/>
</dbReference>
<dbReference type="InterPro" id="IPR041920">
    <property type="entry name" value="ROS/MUCR_sf"/>
</dbReference>
<dbReference type="SMART" id="SM00868">
    <property type="entry name" value="zf-AD"/>
    <property type="match status" value="1"/>
</dbReference>
<feature type="domain" description="C2H2-type" evidence="13">
    <location>
        <begin position="260"/>
        <end position="287"/>
    </location>
</feature>
<dbReference type="PROSITE" id="PS50157">
    <property type="entry name" value="ZINC_FINGER_C2H2_2"/>
    <property type="match status" value="4"/>
</dbReference>
<dbReference type="InterPro" id="IPR012934">
    <property type="entry name" value="Znf_AD"/>
</dbReference>
<feature type="domain" description="C2H2-type" evidence="13">
    <location>
        <begin position="232"/>
        <end position="259"/>
    </location>
</feature>
<dbReference type="PANTHER" id="PTHR24404">
    <property type="entry name" value="ZINC FINGER PROTEIN"/>
    <property type="match status" value="1"/>
</dbReference>
<dbReference type="GO" id="GO:0005634">
    <property type="term" value="C:nucleus"/>
    <property type="evidence" value="ECO:0007669"/>
    <property type="project" value="UniProtKB-SubCell"/>
</dbReference>
<dbReference type="PANTHER" id="PTHR24404:SF114">
    <property type="entry name" value="KLUMPFUSS, ISOFORM B-RELATED"/>
    <property type="match status" value="1"/>
</dbReference>
<keyword evidence="3" id="KW-0677">Repeat</keyword>
<dbReference type="AlphaFoldDB" id="A0A8D8CI68"/>
<evidence type="ECO:0000256" key="6">
    <source>
        <dbReference type="ARBA" id="ARBA00023015"/>
    </source>
</evidence>
<evidence type="ECO:0000256" key="3">
    <source>
        <dbReference type="ARBA" id="ARBA00022737"/>
    </source>
</evidence>
<organism evidence="15">
    <name type="scientific">Culex pipiens</name>
    <name type="common">House mosquito</name>
    <dbReference type="NCBI Taxonomy" id="7175"/>
    <lineage>
        <taxon>Eukaryota</taxon>
        <taxon>Metazoa</taxon>
        <taxon>Ecdysozoa</taxon>
        <taxon>Arthropoda</taxon>
        <taxon>Hexapoda</taxon>
        <taxon>Insecta</taxon>
        <taxon>Pterygota</taxon>
        <taxon>Neoptera</taxon>
        <taxon>Endopterygota</taxon>
        <taxon>Diptera</taxon>
        <taxon>Nematocera</taxon>
        <taxon>Culicoidea</taxon>
        <taxon>Culicidae</taxon>
        <taxon>Culicinae</taxon>
        <taxon>Culicini</taxon>
        <taxon>Culex</taxon>
        <taxon>Culex</taxon>
    </lineage>
</organism>
<dbReference type="SMART" id="SM00355">
    <property type="entry name" value="ZnF_C2H2"/>
    <property type="match status" value="5"/>
</dbReference>
<dbReference type="FunFam" id="3.30.160.60:FF:000065">
    <property type="entry name" value="B-cell CLL/lymphoma 6, member B"/>
    <property type="match status" value="1"/>
</dbReference>
<evidence type="ECO:0000256" key="12">
    <source>
        <dbReference type="SAM" id="MobiDB-lite"/>
    </source>
</evidence>
<dbReference type="EMBL" id="HBUE01119167">
    <property type="protein sequence ID" value="CAG6491602.1"/>
    <property type="molecule type" value="Transcribed_RNA"/>
</dbReference>
<evidence type="ECO:0000256" key="8">
    <source>
        <dbReference type="ARBA" id="ARBA00023163"/>
    </source>
</evidence>
<dbReference type="Pfam" id="PF00096">
    <property type="entry name" value="zf-C2H2"/>
    <property type="match status" value="3"/>
</dbReference>
<evidence type="ECO:0000256" key="5">
    <source>
        <dbReference type="ARBA" id="ARBA00022833"/>
    </source>
</evidence>
<evidence type="ECO:0000259" key="14">
    <source>
        <dbReference type="PROSITE" id="PS51915"/>
    </source>
</evidence>
<keyword evidence="7" id="KW-0238">DNA-binding</keyword>
<proteinExistence type="predicted"/>
<keyword evidence="4 10" id="KW-0863">Zinc-finger</keyword>
<keyword evidence="8" id="KW-0804">Transcription</keyword>
<dbReference type="EMBL" id="HBUE01339795">
    <property type="protein sequence ID" value="CAG6597801.1"/>
    <property type="molecule type" value="Transcribed_RNA"/>
</dbReference>
<evidence type="ECO:0000256" key="4">
    <source>
        <dbReference type="ARBA" id="ARBA00022771"/>
    </source>
</evidence>
<feature type="binding site" evidence="11">
    <location>
        <position position="22"/>
    </location>
    <ligand>
        <name>Zn(2+)</name>
        <dbReference type="ChEBI" id="CHEBI:29105"/>
    </ligand>
</feature>
<dbReference type="PROSITE" id="PS00028">
    <property type="entry name" value="ZINC_FINGER_C2H2_1"/>
    <property type="match status" value="4"/>
</dbReference>
<dbReference type="PROSITE" id="PS51915">
    <property type="entry name" value="ZAD"/>
    <property type="match status" value="1"/>
</dbReference>
<evidence type="ECO:0000256" key="7">
    <source>
        <dbReference type="ARBA" id="ARBA00023125"/>
    </source>
</evidence>
<evidence type="ECO:0000256" key="1">
    <source>
        <dbReference type="ARBA" id="ARBA00004123"/>
    </source>
</evidence>
<dbReference type="GO" id="GO:0003700">
    <property type="term" value="F:DNA-binding transcription factor activity"/>
    <property type="evidence" value="ECO:0007669"/>
    <property type="project" value="TreeGrafter"/>
</dbReference>
<feature type="compositionally biased region" description="Acidic residues" evidence="12">
    <location>
        <begin position="140"/>
        <end position="152"/>
    </location>
</feature>
<dbReference type="Gene3D" id="3.40.1800.20">
    <property type="match status" value="1"/>
</dbReference>
<evidence type="ECO:0000313" key="15">
    <source>
        <dbReference type="EMBL" id="CAG6491602.1"/>
    </source>
</evidence>
<protein>
    <submittedName>
        <fullName evidence="15">Zinc finger protein 282</fullName>
    </submittedName>
</protein>
<dbReference type="EMBL" id="HBUE01232938">
    <property type="protein sequence ID" value="CAG6545638.1"/>
    <property type="molecule type" value="Transcribed_RNA"/>
</dbReference>
<dbReference type="Pfam" id="PF07776">
    <property type="entry name" value="zf-AD"/>
    <property type="match status" value="1"/>
</dbReference>
<keyword evidence="5 11" id="KW-0862">Zinc</keyword>
<dbReference type="FunFam" id="3.30.160.60:FF:000646">
    <property type="entry name" value="Myeloid zinc finger 1"/>
    <property type="match status" value="1"/>
</dbReference>
<dbReference type="SUPFAM" id="SSF57667">
    <property type="entry name" value="beta-beta-alpha zinc fingers"/>
    <property type="match status" value="3"/>
</dbReference>
<evidence type="ECO:0000259" key="13">
    <source>
        <dbReference type="PROSITE" id="PS50157"/>
    </source>
</evidence>
<feature type="domain" description="ZAD" evidence="14">
    <location>
        <begin position="17"/>
        <end position="91"/>
    </location>
</feature>
<sequence>MALSPANSTQTSGALSKCCRLCLIKCDELHALFAPSSNGSNLAELVLHLTGITANESDGLRGICALCYNHIYDFMIFRRKSQQSNAQIAQTVGQPPIAPVAKSSEEANNTFTETILRDIPTLTEDQEAFSPSEHDPQNDSNDEDWTPSDSDQEQQTTFEEKFKVRKLTKRDLRLPKAYHGLCNICGKEYKHLWRHLESHNAVTVDRCRVCAKEFKSKTGLMLHELMHQEAEHKCDQCDKKYRTKNRLKRHYRVHTNDRPFDCDKCEKKFYTKYNLEVHSRIHTGVRPYACQYCGLQFTHSYAVKNHMVRFHLEILALK</sequence>
<dbReference type="GO" id="GO:0000978">
    <property type="term" value="F:RNA polymerase II cis-regulatory region sequence-specific DNA binding"/>
    <property type="evidence" value="ECO:0007669"/>
    <property type="project" value="TreeGrafter"/>
</dbReference>
<dbReference type="FunFam" id="3.30.160.60:FF:000100">
    <property type="entry name" value="Zinc finger 45-like"/>
    <property type="match status" value="1"/>
</dbReference>
<feature type="binding site" evidence="11">
    <location>
        <position position="19"/>
    </location>
    <ligand>
        <name>Zn(2+)</name>
        <dbReference type="ChEBI" id="CHEBI:29105"/>
    </ligand>
</feature>
<evidence type="ECO:0000256" key="11">
    <source>
        <dbReference type="PROSITE-ProRule" id="PRU01263"/>
    </source>
</evidence>
<dbReference type="InterPro" id="IPR050589">
    <property type="entry name" value="Ikaros_C2H2-ZF"/>
</dbReference>
<evidence type="ECO:0000256" key="2">
    <source>
        <dbReference type="ARBA" id="ARBA00022723"/>
    </source>
</evidence>
<keyword evidence="2 11" id="KW-0479">Metal-binding</keyword>
<dbReference type="Gene3D" id="1.10.10.1550">
    <property type="entry name" value="ROS/MUCR transcriptional regulator protein"/>
    <property type="match status" value="1"/>
</dbReference>
<dbReference type="Gene3D" id="3.30.160.60">
    <property type="entry name" value="Classic Zinc Finger"/>
    <property type="match status" value="3"/>
</dbReference>
<keyword evidence="6" id="KW-0805">Transcription regulation</keyword>
<dbReference type="SUPFAM" id="SSF57716">
    <property type="entry name" value="Glucocorticoid receptor-like (DNA-binding domain)"/>
    <property type="match status" value="1"/>
</dbReference>
<feature type="domain" description="C2H2-type" evidence="13">
    <location>
        <begin position="288"/>
        <end position="311"/>
    </location>
</feature>
<feature type="binding site" evidence="11">
    <location>
        <position position="67"/>
    </location>
    <ligand>
        <name>Zn(2+)</name>
        <dbReference type="ChEBI" id="CHEBI:29105"/>
    </ligand>
</feature>
<evidence type="ECO:0000256" key="10">
    <source>
        <dbReference type="PROSITE-ProRule" id="PRU00042"/>
    </source>
</evidence>
<evidence type="ECO:0000256" key="9">
    <source>
        <dbReference type="ARBA" id="ARBA00023242"/>
    </source>
</evidence>
<dbReference type="InterPro" id="IPR013087">
    <property type="entry name" value="Znf_C2H2_type"/>
</dbReference>
<dbReference type="GO" id="GO:0008270">
    <property type="term" value="F:zinc ion binding"/>
    <property type="evidence" value="ECO:0007669"/>
    <property type="project" value="UniProtKB-UniRule"/>
</dbReference>
<comment type="subcellular location">
    <subcellularLocation>
        <location evidence="1">Nucleus</location>
    </subcellularLocation>
</comment>
<accession>A0A8D8CI68</accession>
<feature type="binding site" evidence="11">
    <location>
        <position position="64"/>
    </location>
    <ligand>
        <name>Zn(2+)</name>
        <dbReference type="ChEBI" id="CHEBI:29105"/>
    </ligand>
</feature>
<keyword evidence="9" id="KW-0539">Nucleus</keyword>
<feature type="region of interest" description="Disordered" evidence="12">
    <location>
        <begin position="127"/>
        <end position="160"/>
    </location>
</feature>
<feature type="domain" description="C2H2-type" evidence="13">
    <location>
        <begin position="205"/>
        <end position="232"/>
    </location>
</feature>
<reference evidence="15" key="1">
    <citation type="submission" date="2021-05" db="EMBL/GenBank/DDBJ databases">
        <authorList>
            <person name="Alioto T."/>
            <person name="Alioto T."/>
            <person name="Gomez Garrido J."/>
        </authorList>
    </citation>
    <scope>NUCLEOTIDE SEQUENCE</scope>
</reference>
<name>A0A8D8CI68_CULPI</name>